<gene>
    <name evidence="1" type="ORF">SHKM778_46840</name>
</gene>
<reference evidence="1" key="2">
    <citation type="submission" date="2024-07" db="EMBL/GenBank/DDBJ databases">
        <title>Streptomyces haneummycinica sp. nov., a new antibiotic-producing actinobacterium isolated from marine sediment.</title>
        <authorList>
            <person name="Uemura M."/>
            <person name="Hamada M."/>
            <person name="Hirano S."/>
            <person name="Kobayashi K."/>
            <person name="Ohshiro T."/>
            <person name="Kobayashi T."/>
            <person name="Terahara T."/>
        </authorList>
    </citation>
    <scope>NUCLEOTIDE SEQUENCE</scope>
    <source>
        <strain evidence="1">KM77-8</strain>
    </source>
</reference>
<protein>
    <submittedName>
        <fullName evidence="1">Uncharacterized protein</fullName>
    </submittedName>
</protein>
<dbReference type="EMBL" id="AP035768">
    <property type="protein sequence ID" value="BFO18296.1"/>
    <property type="molecule type" value="Genomic_DNA"/>
</dbReference>
<organism evidence="1">
    <name type="scientific">Streptomyces haneummycinicus</name>
    <dbReference type="NCBI Taxonomy" id="3074435"/>
    <lineage>
        <taxon>Bacteria</taxon>
        <taxon>Bacillati</taxon>
        <taxon>Actinomycetota</taxon>
        <taxon>Actinomycetes</taxon>
        <taxon>Kitasatosporales</taxon>
        <taxon>Streptomycetaceae</taxon>
        <taxon>Streptomyces</taxon>
    </lineage>
</organism>
<reference evidence="1" key="1">
    <citation type="submission" date="2024-06" db="EMBL/GenBank/DDBJ databases">
        <authorList>
            <consortium name="consrtm"/>
            <person name="Uemura M."/>
            <person name="Terahara T."/>
        </authorList>
    </citation>
    <scope>NUCLEOTIDE SEQUENCE</scope>
    <source>
        <strain evidence="1">KM77-8</strain>
    </source>
</reference>
<dbReference type="AlphaFoldDB" id="A0AAT9HLA9"/>
<evidence type="ECO:0000313" key="1">
    <source>
        <dbReference type="EMBL" id="BFO18296.1"/>
    </source>
</evidence>
<sequence length="63" mass="6709">MPRTTIAPIPATWSMTEPGDTAFVAVKHLSGADHRAIRTALDAIAEILHRSLSPDSQAGEAEQ</sequence>
<proteinExistence type="predicted"/>
<name>A0AAT9HLA9_9ACTN</name>
<accession>A0AAT9HLA9</accession>